<gene>
    <name evidence="3" type="ORF">LCGC14_0396670</name>
</gene>
<dbReference type="AlphaFoldDB" id="A0A0F9SY77"/>
<evidence type="ECO:0000256" key="2">
    <source>
        <dbReference type="SAM" id="MobiDB-lite"/>
    </source>
</evidence>
<feature type="region of interest" description="Disordered" evidence="2">
    <location>
        <begin position="54"/>
        <end position="81"/>
    </location>
</feature>
<reference evidence="3" key="1">
    <citation type="journal article" date="2015" name="Nature">
        <title>Complex archaea that bridge the gap between prokaryotes and eukaryotes.</title>
        <authorList>
            <person name="Spang A."/>
            <person name="Saw J.H."/>
            <person name="Jorgensen S.L."/>
            <person name="Zaremba-Niedzwiedzka K."/>
            <person name="Martijn J."/>
            <person name="Lind A.E."/>
            <person name="van Eijk R."/>
            <person name="Schleper C."/>
            <person name="Guy L."/>
            <person name="Ettema T.J."/>
        </authorList>
    </citation>
    <scope>NUCLEOTIDE SEQUENCE</scope>
</reference>
<feature type="compositionally biased region" description="Basic and acidic residues" evidence="2">
    <location>
        <begin position="59"/>
        <end position="73"/>
    </location>
</feature>
<evidence type="ECO:0000313" key="3">
    <source>
        <dbReference type="EMBL" id="KKN73865.1"/>
    </source>
</evidence>
<organism evidence="3">
    <name type="scientific">marine sediment metagenome</name>
    <dbReference type="NCBI Taxonomy" id="412755"/>
    <lineage>
        <taxon>unclassified sequences</taxon>
        <taxon>metagenomes</taxon>
        <taxon>ecological metagenomes</taxon>
    </lineage>
</organism>
<name>A0A0F9SY77_9ZZZZ</name>
<dbReference type="EMBL" id="LAZR01000336">
    <property type="protein sequence ID" value="KKN73865.1"/>
    <property type="molecule type" value="Genomic_DNA"/>
</dbReference>
<evidence type="ECO:0000256" key="1">
    <source>
        <dbReference type="SAM" id="Coils"/>
    </source>
</evidence>
<comment type="caution">
    <text evidence="3">The sequence shown here is derived from an EMBL/GenBank/DDBJ whole genome shotgun (WGS) entry which is preliminary data.</text>
</comment>
<feature type="region of interest" description="Disordered" evidence="2">
    <location>
        <begin position="338"/>
        <end position="367"/>
    </location>
</feature>
<keyword evidence="1" id="KW-0175">Coiled coil</keyword>
<protein>
    <submittedName>
        <fullName evidence="3">Uncharacterized protein</fullName>
    </submittedName>
</protein>
<proteinExistence type="predicted"/>
<accession>A0A0F9SY77</accession>
<sequence length="367" mass="42476">MRDWDAFIAWLIDKYGGINAQSIIYEITRGLEEYPPDPARLESNEFYQAFLAEQPETPQRQEDVPPAEREGAEPRAGQPPTMVAIRVPEQVYGGVIEWSDGTFTDALEPFKPISGEDAQSLIDFYGVGLEAPEGIDRERLEQTIREFENLSEQEKQYLALMLRPWEELTFAEQARFDLDRDRFEQEAEQWEAEFARLQGLDELGQQQWAAEMTQRALEFGTLSAWQESQIGLSEQQIDQQRFEFGNLSAWQQAQMEMMMRQWGELSASEQAQFNFDREQFEWEKQRITFEFENLSAQQESQRELGLRGLGLQERIAQTEINKSPMDWMAAWNWSNPTWSGEPRGTPNPEAIPYHEIPVGGFPPSGGR</sequence>
<feature type="coiled-coil region" evidence="1">
    <location>
        <begin position="137"/>
        <end position="200"/>
    </location>
</feature>